<reference evidence="2 3" key="1">
    <citation type="submission" date="2023-11" db="EMBL/GenBank/DDBJ databases">
        <authorList>
            <person name="Hedman E."/>
            <person name="Englund M."/>
            <person name="Stromberg M."/>
            <person name="Nyberg Akerstrom W."/>
            <person name="Nylinder S."/>
            <person name="Jareborg N."/>
            <person name="Kallberg Y."/>
            <person name="Kronander E."/>
        </authorList>
    </citation>
    <scope>NUCLEOTIDE SEQUENCE [LARGE SCALE GENOMIC DNA]</scope>
</reference>
<dbReference type="Proteomes" id="UP001314205">
    <property type="component" value="Unassembled WGS sequence"/>
</dbReference>
<comment type="caution">
    <text evidence="2">The sequence shown here is derived from an EMBL/GenBank/DDBJ whole genome shotgun (WGS) entry which is preliminary data.</text>
</comment>
<accession>A0AAV1K8T9</accession>
<evidence type="ECO:0000313" key="2">
    <source>
        <dbReference type="EMBL" id="CAK1579508.1"/>
    </source>
</evidence>
<feature type="chain" id="PRO_5044021647" evidence="1">
    <location>
        <begin position="19"/>
        <end position="87"/>
    </location>
</feature>
<dbReference type="EMBL" id="CAVLGL010000002">
    <property type="protein sequence ID" value="CAK1579508.1"/>
    <property type="molecule type" value="Genomic_DNA"/>
</dbReference>
<feature type="signal peptide" evidence="1">
    <location>
        <begin position="1"/>
        <end position="18"/>
    </location>
</feature>
<organism evidence="2 3">
    <name type="scientific">Parnassius mnemosyne</name>
    <name type="common">clouded apollo</name>
    <dbReference type="NCBI Taxonomy" id="213953"/>
    <lineage>
        <taxon>Eukaryota</taxon>
        <taxon>Metazoa</taxon>
        <taxon>Ecdysozoa</taxon>
        <taxon>Arthropoda</taxon>
        <taxon>Hexapoda</taxon>
        <taxon>Insecta</taxon>
        <taxon>Pterygota</taxon>
        <taxon>Neoptera</taxon>
        <taxon>Endopterygota</taxon>
        <taxon>Lepidoptera</taxon>
        <taxon>Glossata</taxon>
        <taxon>Ditrysia</taxon>
        <taxon>Papilionoidea</taxon>
        <taxon>Papilionidae</taxon>
        <taxon>Parnassiinae</taxon>
        <taxon>Parnassini</taxon>
        <taxon>Parnassius</taxon>
        <taxon>Driopa</taxon>
    </lineage>
</organism>
<protein>
    <submittedName>
        <fullName evidence="2">Uncharacterized protein</fullName>
    </submittedName>
</protein>
<gene>
    <name evidence="2" type="ORF">PARMNEM_LOCUS1441</name>
</gene>
<evidence type="ECO:0000313" key="3">
    <source>
        <dbReference type="Proteomes" id="UP001314205"/>
    </source>
</evidence>
<sequence length="87" mass="9960">MNKFLIVLLAICLVSVHAFVKRDTEPVASEISWEKIQKDFQDMAKTINEKVKETFDPEQVKKSFNDAVDNLHKAIEDLKAKTEAPKN</sequence>
<name>A0AAV1K8T9_9NEOP</name>
<keyword evidence="3" id="KW-1185">Reference proteome</keyword>
<dbReference type="AlphaFoldDB" id="A0AAV1K8T9"/>
<proteinExistence type="predicted"/>
<keyword evidence="1" id="KW-0732">Signal</keyword>
<evidence type="ECO:0000256" key="1">
    <source>
        <dbReference type="SAM" id="SignalP"/>
    </source>
</evidence>